<feature type="region of interest" description="Disordered" evidence="1">
    <location>
        <begin position="1"/>
        <end position="86"/>
    </location>
</feature>
<name>A0AAJ0HTF9_9PEZI</name>
<evidence type="ECO:0000313" key="4">
    <source>
        <dbReference type="Proteomes" id="UP001275084"/>
    </source>
</evidence>
<gene>
    <name evidence="3" type="ORF">B0T25DRAFT_3176</name>
</gene>
<feature type="domain" description="DUF7726" evidence="2">
    <location>
        <begin position="294"/>
        <end position="377"/>
    </location>
</feature>
<comment type="caution">
    <text evidence="3">The sequence shown here is derived from an EMBL/GenBank/DDBJ whole genome shotgun (WGS) entry which is preliminary data.</text>
</comment>
<dbReference type="InterPro" id="IPR010982">
    <property type="entry name" value="Lambda_DNA-bd_dom_sf"/>
</dbReference>
<dbReference type="Proteomes" id="UP001275084">
    <property type="component" value="Unassembled WGS sequence"/>
</dbReference>
<dbReference type="GO" id="GO:0003677">
    <property type="term" value="F:DNA binding"/>
    <property type="evidence" value="ECO:0007669"/>
    <property type="project" value="InterPro"/>
</dbReference>
<feature type="region of interest" description="Disordered" evidence="1">
    <location>
        <begin position="138"/>
        <end position="157"/>
    </location>
</feature>
<feature type="domain" description="DUF7726" evidence="2">
    <location>
        <begin position="171"/>
        <end position="242"/>
    </location>
</feature>
<dbReference type="Pfam" id="PF24852">
    <property type="entry name" value="DUF7726"/>
    <property type="match status" value="2"/>
</dbReference>
<dbReference type="InterPro" id="IPR056143">
    <property type="entry name" value="DUF7726"/>
</dbReference>
<proteinExistence type="predicted"/>
<dbReference type="PANTHER" id="PTHR42339">
    <property type="entry name" value="HISTONE H1"/>
    <property type="match status" value="1"/>
</dbReference>
<evidence type="ECO:0000256" key="1">
    <source>
        <dbReference type="SAM" id="MobiDB-lite"/>
    </source>
</evidence>
<dbReference type="AlphaFoldDB" id="A0AAJ0HTF9"/>
<accession>A0AAJ0HTF9</accession>
<reference evidence="3" key="2">
    <citation type="submission" date="2023-06" db="EMBL/GenBank/DDBJ databases">
        <authorList>
            <consortium name="Lawrence Berkeley National Laboratory"/>
            <person name="Haridas S."/>
            <person name="Hensen N."/>
            <person name="Bonometti L."/>
            <person name="Westerberg I."/>
            <person name="Brannstrom I.O."/>
            <person name="Guillou S."/>
            <person name="Cros-Aarteil S."/>
            <person name="Calhoun S."/>
            <person name="Kuo A."/>
            <person name="Mondo S."/>
            <person name="Pangilinan J."/>
            <person name="Riley R."/>
            <person name="Labutti K."/>
            <person name="Andreopoulos B."/>
            <person name="Lipzen A."/>
            <person name="Chen C."/>
            <person name="Yanf M."/>
            <person name="Daum C."/>
            <person name="Ng V."/>
            <person name="Clum A."/>
            <person name="Steindorff A."/>
            <person name="Ohm R."/>
            <person name="Martin F."/>
            <person name="Silar P."/>
            <person name="Natvig D."/>
            <person name="Lalanne C."/>
            <person name="Gautier V."/>
            <person name="Ament-Velasquez S.L."/>
            <person name="Kruys A."/>
            <person name="Hutchinson M.I."/>
            <person name="Powell A.J."/>
            <person name="Barry K."/>
            <person name="Miller A.N."/>
            <person name="Grigoriev I.V."/>
            <person name="Debuchy R."/>
            <person name="Gladieux P."/>
            <person name="Thoren M.H."/>
            <person name="Johannesson H."/>
        </authorList>
    </citation>
    <scope>NUCLEOTIDE SEQUENCE</scope>
    <source>
        <strain evidence="3">CBS 955.72</strain>
    </source>
</reference>
<dbReference type="Gene3D" id="1.10.260.40">
    <property type="entry name" value="lambda repressor-like DNA-binding domains"/>
    <property type="match status" value="1"/>
</dbReference>
<sequence>MSAPSFPASSWAPHYRDNRPPAQLQQTPQEPRRTPLLWSAPSASGPRHTMNTSNPLPRPVLGNMPNASANRPPTFTPTPSSSVPKASIPISSMLSGPPGAVSYGKENNTPAAPAPLPALTKGLSFGDCYRIVEVARRPDAPTNSRKRKSTDAPAPTEESVNLDDINIEDIPMTENCDQVRRKINCFIESGTMTKTAFARELGISAKSLSGFLGEHGMFRGSGYAAYDAAWAYFKKREIAGLKLPVKKMKMTPAETGVGAPATKAVGAKAAGPAPNSAGLDLSDIVLPGEEDDAVPVYDSCDEIRRKINLQLEKPGVTQAQFCRDILAQLKSPRRPTNIQGSQLARFRGMSGALSGCMSSVFYGAYVFFEKVRIKEGKPKTKHRLEMEKAWPQGLDREHDGRSAVTAFEGEIPHLDKLGKLYFS</sequence>
<dbReference type="EMBL" id="JAUIQD010000001">
    <property type="protein sequence ID" value="KAK3362307.1"/>
    <property type="molecule type" value="Genomic_DNA"/>
</dbReference>
<feature type="compositionally biased region" description="Low complexity" evidence="1">
    <location>
        <begin position="1"/>
        <end position="13"/>
    </location>
</feature>
<protein>
    <recommendedName>
        <fullName evidence="2">DUF7726 domain-containing protein</fullName>
    </recommendedName>
</protein>
<evidence type="ECO:0000313" key="3">
    <source>
        <dbReference type="EMBL" id="KAK3362307.1"/>
    </source>
</evidence>
<organism evidence="3 4">
    <name type="scientific">Lasiosphaeria hispida</name>
    <dbReference type="NCBI Taxonomy" id="260671"/>
    <lineage>
        <taxon>Eukaryota</taxon>
        <taxon>Fungi</taxon>
        <taxon>Dikarya</taxon>
        <taxon>Ascomycota</taxon>
        <taxon>Pezizomycotina</taxon>
        <taxon>Sordariomycetes</taxon>
        <taxon>Sordariomycetidae</taxon>
        <taxon>Sordariales</taxon>
        <taxon>Lasiosphaeriaceae</taxon>
        <taxon>Lasiosphaeria</taxon>
    </lineage>
</organism>
<reference evidence="3" key="1">
    <citation type="journal article" date="2023" name="Mol. Phylogenet. Evol.">
        <title>Genome-scale phylogeny and comparative genomics of the fungal order Sordariales.</title>
        <authorList>
            <person name="Hensen N."/>
            <person name="Bonometti L."/>
            <person name="Westerberg I."/>
            <person name="Brannstrom I.O."/>
            <person name="Guillou S."/>
            <person name="Cros-Aarteil S."/>
            <person name="Calhoun S."/>
            <person name="Haridas S."/>
            <person name="Kuo A."/>
            <person name="Mondo S."/>
            <person name="Pangilinan J."/>
            <person name="Riley R."/>
            <person name="LaButti K."/>
            <person name="Andreopoulos B."/>
            <person name="Lipzen A."/>
            <person name="Chen C."/>
            <person name="Yan M."/>
            <person name="Daum C."/>
            <person name="Ng V."/>
            <person name="Clum A."/>
            <person name="Steindorff A."/>
            <person name="Ohm R.A."/>
            <person name="Martin F."/>
            <person name="Silar P."/>
            <person name="Natvig D.O."/>
            <person name="Lalanne C."/>
            <person name="Gautier V."/>
            <person name="Ament-Velasquez S.L."/>
            <person name="Kruys A."/>
            <person name="Hutchinson M.I."/>
            <person name="Powell A.J."/>
            <person name="Barry K."/>
            <person name="Miller A.N."/>
            <person name="Grigoriev I.V."/>
            <person name="Debuchy R."/>
            <person name="Gladieux P."/>
            <person name="Hiltunen Thoren M."/>
            <person name="Johannesson H."/>
        </authorList>
    </citation>
    <scope>NUCLEOTIDE SEQUENCE</scope>
    <source>
        <strain evidence="3">CBS 955.72</strain>
    </source>
</reference>
<keyword evidence="4" id="KW-1185">Reference proteome</keyword>
<dbReference type="PANTHER" id="PTHR42339:SF1">
    <property type="entry name" value="HISTONE H1"/>
    <property type="match status" value="1"/>
</dbReference>
<evidence type="ECO:0000259" key="2">
    <source>
        <dbReference type="Pfam" id="PF24852"/>
    </source>
</evidence>